<comment type="subcellular location">
    <subcellularLocation>
        <location evidence="1">Membrane</location>
        <topology evidence="1">Lipid-anchor</topology>
    </subcellularLocation>
</comment>
<evidence type="ECO:0000313" key="9">
    <source>
        <dbReference type="Proteomes" id="UP000051581"/>
    </source>
</evidence>
<keyword evidence="7" id="KW-0812">Transmembrane</keyword>
<keyword evidence="4" id="KW-0564">Palmitate</keyword>
<dbReference type="EMBL" id="AZEA01000002">
    <property type="protein sequence ID" value="KRK89530.1"/>
    <property type="molecule type" value="Genomic_DNA"/>
</dbReference>
<comment type="similarity">
    <text evidence="6">Belongs to the nlpA lipoprotein family.</text>
</comment>
<feature type="transmembrane region" description="Helical" evidence="7">
    <location>
        <begin position="7"/>
        <end position="27"/>
    </location>
</feature>
<dbReference type="InterPro" id="IPR004872">
    <property type="entry name" value="Lipoprotein_NlpA"/>
</dbReference>
<evidence type="ECO:0000313" key="8">
    <source>
        <dbReference type="EMBL" id="KRK89530.1"/>
    </source>
</evidence>
<evidence type="ECO:0000256" key="4">
    <source>
        <dbReference type="ARBA" id="ARBA00023139"/>
    </source>
</evidence>
<dbReference type="Pfam" id="PF03180">
    <property type="entry name" value="Lipoprotein_9"/>
    <property type="match status" value="1"/>
</dbReference>
<sequence>MKNSKGIIYTIIGLVVIIGIVFGIHSFTGNASTAKNATITIGSQGSDYDIWNHIADSKQAKKLGLKIKVKQITDGVQLNNATAQGSVDVNAFQSYSYLQAFNQQHKKNQLVALGTTYLEPLGIYSDKYKKISQIPNGATIAIANNPANTARGLLLLQSAGLIKLKKNFPALGNTNDIVSNPKHLKFKEIDDTTGPRVVHDLDAVLISNTVALEGHLNVLKDSIFHEKIDVSTRSNINILATAKKNKNNANYKKLVKLYHNATIQKYIKDKYDGTKVEVQKPLSYLK</sequence>
<gene>
    <name evidence="8" type="ORF">FD17_GL001117</name>
</gene>
<evidence type="ECO:0000256" key="2">
    <source>
        <dbReference type="ARBA" id="ARBA00022729"/>
    </source>
</evidence>
<proteinExistence type="inferred from homology"/>
<dbReference type="PANTHER" id="PTHR30429">
    <property type="entry name" value="D-METHIONINE-BINDING LIPOPROTEIN METQ"/>
    <property type="match status" value="1"/>
</dbReference>
<evidence type="ECO:0000256" key="7">
    <source>
        <dbReference type="SAM" id="Phobius"/>
    </source>
</evidence>
<dbReference type="Gene3D" id="3.40.190.10">
    <property type="entry name" value="Periplasmic binding protein-like II"/>
    <property type="match status" value="2"/>
</dbReference>
<dbReference type="SUPFAM" id="SSF53850">
    <property type="entry name" value="Periplasmic binding protein-like II"/>
    <property type="match status" value="1"/>
</dbReference>
<dbReference type="Proteomes" id="UP000051581">
    <property type="component" value="Unassembled WGS sequence"/>
</dbReference>
<keyword evidence="7" id="KW-1133">Transmembrane helix</keyword>
<evidence type="ECO:0000256" key="3">
    <source>
        <dbReference type="ARBA" id="ARBA00023136"/>
    </source>
</evidence>
<dbReference type="AlphaFoldDB" id="A0A0R1LAK2"/>
<comment type="caution">
    <text evidence="8">The sequence shown here is derived from an EMBL/GenBank/DDBJ whole genome shotgun (WGS) entry which is preliminary data.</text>
</comment>
<dbReference type="RefSeq" id="WP_057823412.1">
    <property type="nucleotide sequence ID" value="NZ_AZEA01000002.1"/>
</dbReference>
<evidence type="ECO:0000256" key="6">
    <source>
        <dbReference type="PIRNR" id="PIRNR002854"/>
    </source>
</evidence>
<dbReference type="PATRIC" id="fig|1423808.3.peg.1127"/>
<evidence type="ECO:0000256" key="5">
    <source>
        <dbReference type="ARBA" id="ARBA00023288"/>
    </source>
</evidence>
<keyword evidence="5 6" id="KW-0449">Lipoprotein</keyword>
<accession>A0A0R1LAK2</accession>
<keyword evidence="9" id="KW-1185">Reference proteome</keyword>
<protein>
    <recommendedName>
        <fullName evidence="6">Lipoprotein</fullName>
    </recommendedName>
</protein>
<dbReference type="PANTHER" id="PTHR30429:SF3">
    <property type="entry name" value="LIPOPROTEIN"/>
    <property type="match status" value="1"/>
</dbReference>
<organism evidence="8 9">
    <name type="scientific">Lentilactobacillus sunkii DSM 19904</name>
    <dbReference type="NCBI Taxonomy" id="1423808"/>
    <lineage>
        <taxon>Bacteria</taxon>
        <taxon>Bacillati</taxon>
        <taxon>Bacillota</taxon>
        <taxon>Bacilli</taxon>
        <taxon>Lactobacillales</taxon>
        <taxon>Lactobacillaceae</taxon>
        <taxon>Lentilactobacillus</taxon>
    </lineage>
</organism>
<dbReference type="PIRSF" id="PIRSF002854">
    <property type="entry name" value="MetQ"/>
    <property type="match status" value="1"/>
</dbReference>
<evidence type="ECO:0000256" key="1">
    <source>
        <dbReference type="ARBA" id="ARBA00004635"/>
    </source>
</evidence>
<name>A0A0R1LAK2_9LACO</name>
<dbReference type="OrthoDB" id="9812878at2"/>
<keyword evidence="2" id="KW-0732">Signal</keyword>
<keyword evidence="3 7" id="KW-0472">Membrane</keyword>
<dbReference type="GO" id="GO:0016020">
    <property type="term" value="C:membrane"/>
    <property type="evidence" value="ECO:0007669"/>
    <property type="project" value="UniProtKB-SubCell"/>
</dbReference>
<reference evidence="8 9" key="1">
    <citation type="journal article" date="2015" name="Genome Announc.">
        <title>Expanding the biotechnology potential of lactobacilli through comparative genomics of 213 strains and associated genera.</title>
        <authorList>
            <person name="Sun Z."/>
            <person name="Harris H.M."/>
            <person name="McCann A."/>
            <person name="Guo C."/>
            <person name="Argimon S."/>
            <person name="Zhang W."/>
            <person name="Yang X."/>
            <person name="Jeffery I.B."/>
            <person name="Cooney J.C."/>
            <person name="Kagawa T.F."/>
            <person name="Liu W."/>
            <person name="Song Y."/>
            <person name="Salvetti E."/>
            <person name="Wrobel A."/>
            <person name="Rasinkangas P."/>
            <person name="Parkhill J."/>
            <person name="Rea M.C."/>
            <person name="O'Sullivan O."/>
            <person name="Ritari J."/>
            <person name="Douillard F.P."/>
            <person name="Paul Ross R."/>
            <person name="Yang R."/>
            <person name="Briner A.E."/>
            <person name="Felis G.E."/>
            <person name="de Vos W.M."/>
            <person name="Barrangou R."/>
            <person name="Klaenhammer T.R."/>
            <person name="Caufield P.W."/>
            <person name="Cui Y."/>
            <person name="Zhang H."/>
            <person name="O'Toole P.W."/>
        </authorList>
    </citation>
    <scope>NUCLEOTIDE SEQUENCE [LARGE SCALE GENOMIC DNA]</scope>
    <source>
        <strain evidence="8 9">DSM 19904</strain>
    </source>
</reference>